<dbReference type="PANTHER" id="PTHR12814">
    <property type="entry name" value="RNA-BINDING PROTEIN NOB1"/>
    <property type="match status" value="1"/>
</dbReference>
<dbReference type="STRING" id="1056495.Calag_1403"/>
<dbReference type="GO" id="GO:0030490">
    <property type="term" value="P:maturation of SSU-rRNA"/>
    <property type="evidence" value="ECO:0007669"/>
    <property type="project" value="TreeGrafter"/>
</dbReference>
<keyword evidence="1" id="KW-0540">Nuclease</keyword>
<evidence type="ECO:0000313" key="5">
    <source>
        <dbReference type="EMBL" id="AFZ71111.1"/>
    </source>
</evidence>
<feature type="domain" description="PIN" evidence="4">
    <location>
        <begin position="14"/>
        <end position="121"/>
    </location>
</feature>
<evidence type="ECO:0000313" key="6">
    <source>
        <dbReference type="Proteomes" id="UP000010469"/>
    </source>
</evidence>
<dbReference type="HOGENOM" id="CLU_109674_2_0_2"/>
<dbReference type="SMART" id="SM00670">
    <property type="entry name" value="PINc"/>
    <property type="match status" value="1"/>
</dbReference>
<protein>
    <submittedName>
        <fullName evidence="5">Putative nucleic acid-binding protein with PIN domain and Zn ribbon</fullName>
    </submittedName>
</protein>
<dbReference type="GO" id="GO:0016787">
    <property type="term" value="F:hydrolase activity"/>
    <property type="evidence" value="ECO:0007669"/>
    <property type="project" value="UniProtKB-KW"/>
</dbReference>
<keyword evidence="2" id="KW-0479">Metal-binding</keyword>
<name>L0AB75_CALLD</name>
<gene>
    <name evidence="5" type="ordered locus">Calag_1403</name>
</gene>
<dbReference type="GO" id="GO:0046872">
    <property type="term" value="F:metal ion binding"/>
    <property type="evidence" value="ECO:0007669"/>
    <property type="project" value="UniProtKB-KW"/>
</dbReference>
<evidence type="ECO:0000256" key="3">
    <source>
        <dbReference type="ARBA" id="ARBA00022801"/>
    </source>
</evidence>
<dbReference type="PANTHER" id="PTHR12814:SF2">
    <property type="entry name" value="RNA-BINDING PROTEIN NOB1"/>
    <property type="match status" value="1"/>
</dbReference>
<dbReference type="eggNOG" id="arCOG00721">
    <property type="taxonomic scope" value="Archaea"/>
</dbReference>
<evidence type="ECO:0000256" key="2">
    <source>
        <dbReference type="ARBA" id="ARBA00022723"/>
    </source>
</evidence>
<accession>L0AB75</accession>
<dbReference type="GeneID" id="14212663"/>
<keyword evidence="6" id="KW-1185">Reference proteome</keyword>
<dbReference type="AlphaFoldDB" id="L0AB75"/>
<dbReference type="GO" id="GO:0004521">
    <property type="term" value="F:RNA endonuclease activity"/>
    <property type="evidence" value="ECO:0007669"/>
    <property type="project" value="TreeGrafter"/>
</dbReference>
<dbReference type="Pfam" id="PF17146">
    <property type="entry name" value="PIN_6"/>
    <property type="match status" value="1"/>
</dbReference>
<dbReference type="EMBL" id="CP003378">
    <property type="protein sequence ID" value="AFZ71111.1"/>
    <property type="molecule type" value="Genomic_DNA"/>
</dbReference>
<dbReference type="KEGG" id="clg:Calag_1403"/>
<organism evidence="5 6">
    <name type="scientific">Caldisphaera lagunensis (strain DSM 15908 / JCM 11604 / ANMR 0165 / IC-154)</name>
    <dbReference type="NCBI Taxonomy" id="1056495"/>
    <lineage>
        <taxon>Archaea</taxon>
        <taxon>Thermoproteota</taxon>
        <taxon>Thermoprotei</taxon>
        <taxon>Acidilobales</taxon>
        <taxon>Caldisphaeraceae</taxon>
        <taxon>Caldisphaera</taxon>
    </lineage>
</organism>
<dbReference type="InParanoid" id="L0AB75"/>
<sequence length="143" mass="16129">MKGFSQDYYPIGEKCLVLDAGAIFSGFILSSLDRCITTPSVINEVKDEQSKNSVNMVSSANKLIIIEPEKTFINKVKDEATKNNVYKKLSNTDIDVLALSIQLKEFCKEVYLVTDDYSIQKLALKLGIKIVKIKYKGIKELRK</sequence>
<proteinExistence type="predicted"/>
<keyword evidence="3" id="KW-0378">Hydrolase</keyword>
<dbReference type="GO" id="GO:0030688">
    <property type="term" value="C:preribosome, small subunit precursor"/>
    <property type="evidence" value="ECO:0007669"/>
    <property type="project" value="TreeGrafter"/>
</dbReference>
<dbReference type="CDD" id="cd09876">
    <property type="entry name" value="PIN_Nob1-like"/>
    <property type="match status" value="1"/>
</dbReference>
<dbReference type="Proteomes" id="UP000010469">
    <property type="component" value="Chromosome"/>
</dbReference>
<dbReference type="InterPro" id="IPR002716">
    <property type="entry name" value="PIN_dom"/>
</dbReference>
<dbReference type="Gene3D" id="3.40.50.1010">
    <property type="entry name" value="5'-nuclease"/>
    <property type="match status" value="1"/>
</dbReference>
<evidence type="ECO:0000256" key="1">
    <source>
        <dbReference type="ARBA" id="ARBA00022722"/>
    </source>
</evidence>
<dbReference type="RefSeq" id="WP_015233008.1">
    <property type="nucleotide sequence ID" value="NC_019791.1"/>
</dbReference>
<reference evidence="6" key="1">
    <citation type="submission" date="2012-03" db="EMBL/GenBank/DDBJ databases">
        <title>Complete genome of Caldisphaera lagunensis DSM 15908.</title>
        <authorList>
            <person name="Lucas S."/>
            <person name="Copeland A."/>
            <person name="Lapidus A."/>
            <person name="Glavina del Rio T."/>
            <person name="Dalin E."/>
            <person name="Tice H."/>
            <person name="Bruce D."/>
            <person name="Goodwin L."/>
            <person name="Pitluck S."/>
            <person name="Peters L."/>
            <person name="Mikhailova N."/>
            <person name="Teshima H."/>
            <person name="Kyrpides N."/>
            <person name="Mavromatis K."/>
            <person name="Ivanova N."/>
            <person name="Brettin T."/>
            <person name="Detter J.C."/>
            <person name="Han C."/>
            <person name="Larimer F."/>
            <person name="Land M."/>
            <person name="Hauser L."/>
            <person name="Markowitz V."/>
            <person name="Cheng J.-F."/>
            <person name="Hugenholtz P."/>
            <person name="Woyke T."/>
            <person name="Wu D."/>
            <person name="Spring S."/>
            <person name="Schroeder M."/>
            <person name="Brambilla E."/>
            <person name="Klenk H.-P."/>
            <person name="Eisen J.A."/>
        </authorList>
    </citation>
    <scope>NUCLEOTIDE SEQUENCE [LARGE SCALE GENOMIC DNA]</scope>
    <source>
        <strain evidence="6">DSM 15908 / JCM 11604 / IC-154</strain>
    </source>
</reference>
<dbReference type="InterPro" id="IPR033411">
    <property type="entry name" value="Ribonuclease_PIN"/>
</dbReference>
<evidence type="ECO:0000259" key="4">
    <source>
        <dbReference type="SMART" id="SM00670"/>
    </source>
</evidence>
<dbReference type="InterPro" id="IPR039907">
    <property type="entry name" value="NOB1"/>
</dbReference>